<gene>
    <name evidence="11" type="ORF">GCM10017161_31220</name>
</gene>
<keyword evidence="12" id="KW-1185">Reference proteome</keyword>
<evidence type="ECO:0000259" key="9">
    <source>
        <dbReference type="Pfam" id="PF02687"/>
    </source>
</evidence>
<feature type="transmembrane region" description="Helical" evidence="8">
    <location>
        <begin position="677"/>
        <end position="705"/>
    </location>
</feature>
<protein>
    <recommendedName>
        <fullName evidence="13">FtsX-like permease family protein</fullName>
    </recommendedName>
</protein>
<evidence type="ECO:0000256" key="6">
    <source>
        <dbReference type="ARBA" id="ARBA00038076"/>
    </source>
</evidence>
<feature type="transmembrane region" description="Helical" evidence="8">
    <location>
        <begin position="771"/>
        <end position="794"/>
    </location>
</feature>
<dbReference type="AlphaFoldDB" id="A0A919BP22"/>
<comment type="similarity">
    <text evidence="6">Belongs to the ABC-4 integral membrane protein family.</text>
</comment>
<evidence type="ECO:0000256" key="3">
    <source>
        <dbReference type="ARBA" id="ARBA00022692"/>
    </source>
</evidence>
<feature type="domain" description="MacB-like periplasmic core" evidence="10">
    <location>
        <begin position="28"/>
        <end position="251"/>
    </location>
</feature>
<keyword evidence="4 8" id="KW-1133">Transmembrane helix</keyword>
<keyword evidence="5 8" id="KW-0472">Membrane</keyword>
<evidence type="ECO:0008006" key="13">
    <source>
        <dbReference type="Google" id="ProtNLM"/>
    </source>
</evidence>
<dbReference type="PANTHER" id="PTHR30572">
    <property type="entry name" value="MEMBRANE COMPONENT OF TRANSPORTER-RELATED"/>
    <property type="match status" value="1"/>
</dbReference>
<evidence type="ECO:0000256" key="5">
    <source>
        <dbReference type="ARBA" id="ARBA00023136"/>
    </source>
</evidence>
<evidence type="ECO:0000256" key="4">
    <source>
        <dbReference type="ARBA" id="ARBA00022989"/>
    </source>
</evidence>
<dbReference type="Pfam" id="PF12704">
    <property type="entry name" value="MacB_PCD"/>
    <property type="match status" value="2"/>
</dbReference>
<dbReference type="InterPro" id="IPR003838">
    <property type="entry name" value="ABC3_permease_C"/>
</dbReference>
<comment type="caution">
    <text evidence="11">The sequence shown here is derived from an EMBL/GenBank/DDBJ whole genome shotgun (WGS) entry which is preliminary data.</text>
</comment>
<feature type="transmembrane region" description="Helical" evidence="8">
    <location>
        <begin position="290"/>
        <end position="314"/>
    </location>
</feature>
<accession>A0A919BP22</accession>
<feature type="domain" description="ABC3 transporter permease C-terminal" evidence="9">
    <location>
        <begin position="690"/>
        <end position="799"/>
    </location>
</feature>
<evidence type="ECO:0000256" key="2">
    <source>
        <dbReference type="ARBA" id="ARBA00022475"/>
    </source>
</evidence>
<comment type="subcellular location">
    <subcellularLocation>
        <location evidence="1">Cell membrane</location>
        <topology evidence="1">Multi-pass membrane protein</topology>
    </subcellularLocation>
</comment>
<keyword evidence="7" id="KW-0175">Coiled coil</keyword>
<evidence type="ECO:0000259" key="10">
    <source>
        <dbReference type="Pfam" id="PF12704"/>
    </source>
</evidence>
<evidence type="ECO:0000313" key="12">
    <source>
        <dbReference type="Proteomes" id="UP000623842"/>
    </source>
</evidence>
<evidence type="ECO:0000256" key="1">
    <source>
        <dbReference type="ARBA" id="ARBA00004651"/>
    </source>
</evidence>
<keyword evidence="3 8" id="KW-0812">Transmembrane</keyword>
<organism evidence="11 12">
    <name type="scientific">Thalassotalea marina</name>
    <dbReference type="NCBI Taxonomy" id="1673741"/>
    <lineage>
        <taxon>Bacteria</taxon>
        <taxon>Pseudomonadati</taxon>
        <taxon>Pseudomonadota</taxon>
        <taxon>Gammaproteobacteria</taxon>
        <taxon>Alteromonadales</taxon>
        <taxon>Colwelliaceae</taxon>
        <taxon>Thalassotalea</taxon>
    </lineage>
</organism>
<proteinExistence type="inferred from homology"/>
<dbReference type="EMBL" id="BNCK01000007">
    <property type="protein sequence ID" value="GHG00321.1"/>
    <property type="molecule type" value="Genomic_DNA"/>
</dbReference>
<feature type="transmembrane region" description="Helical" evidence="8">
    <location>
        <begin position="385"/>
        <end position="406"/>
    </location>
</feature>
<dbReference type="PANTHER" id="PTHR30572:SF4">
    <property type="entry name" value="ABC TRANSPORTER PERMEASE YTRF"/>
    <property type="match status" value="1"/>
</dbReference>
<feature type="transmembrane region" description="Helical" evidence="8">
    <location>
        <begin position="438"/>
        <end position="457"/>
    </location>
</feature>
<name>A0A919BP22_9GAMM</name>
<sequence>MALTSQGYQLKQAWQAIKRHPMFSVNVIATIAITLGALLCATTLIYLMLVKPLPYPDMDNLYVAKQSMMDQEGGFVGEGFSYPAAKHLYKQHDKNVEVALSYLTTDVITSLSEPVTIDSGYITPEWFILLGAEFTLGHNFTVQQNMDNFSPGAIISHQLWQEQFSGEQNILSKSIDIRGVSHPIVGVLAASFVEPEVKNLGRKTQLWLTWDYNWTEQMAWGDLSSIDGAVNVLIKTDDKANIKRLENQLNRQQSDLWQQEFANHVNFQHWQISVALVELSNEIYQGQTELIYYVFFACLGIFLIAMTNITNLFMSRTVEQQRNLAIHAAIGANKFKVFSLLFSEYGLLLFISLPFVLAIAYLGFYLLQQYLGSVLPRANELTLSWFSFGFSFCVLLTLNTLFTYICRQLVPYHQLRNTLSQSGKGSGIQIKASIRTSLIATQITIAATLIFINLAMFNQAYRTIKQPIGISVDNLWQLRLAETNPTQTAPEALRNDLININNALNQHPEIAKSTISLSPLIWFGNYPLLDVEHNKQYTPQVKLVDDGYFPMLSQSFIAGDNFTEQQILDSEWVMIINEKLASLLAPAGNALDKKVRFWGRDYRIIGIVQGLHLPNDREMPPRAYVPDKRKRANIMLKTKTDNPMKKADLLQVVRSVSSNYTIRAVAPMIDDKNRLLFIQYTTLAVTGGLTILTLFLAIIGLYGILSYSSQLRRYEIGTRLAIGAKSGDILSMIFKDSVNALLIGLVGSVLASSLLFLMFSEQLNQLINTHTIVWVAATATTVTGITLLGCYLPIRKYLSNPVIKCLRAIEE</sequence>
<feature type="domain" description="MacB-like periplasmic core" evidence="10">
    <location>
        <begin position="443"/>
        <end position="642"/>
    </location>
</feature>
<dbReference type="Pfam" id="PF02687">
    <property type="entry name" value="FtsX"/>
    <property type="match status" value="1"/>
</dbReference>
<dbReference type="InterPro" id="IPR025857">
    <property type="entry name" value="MacB_PCD"/>
</dbReference>
<feature type="transmembrane region" description="Helical" evidence="8">
    <location>
        <begin position="740"/>
        <end position="759"/>
    </location>
</feature>
<evidence type="ECO:0000256" key="8">
    <source>
        <dbReference type="SAM" id="Phobius"/>
    </source>
</evidence>
<dbReference type="GO" id="GO:0005886">
    <property type="term" value="C:plasma membrane"/>
    <property type="evidence" value="ECO:0007669"/>
    <property type="project" value="UniProtKB-SubCell"/>
</dbReference>
<feature type="transmembrane region" description="Helical" evidence="8">
    <location>
        <begin position="21"/>
        <end position="49"/>
    </location>
</feature>
<dbReference type="RefSeq" id="WP_189772488.1">
    <property type="nucleotide sequence ID" value="NZ_BNCK01000007.1"/>
</dbReference>
<reference evidence="11" key="1">
    <citation type="journal article" date="2014" name="Int. J. Syst. Evol. Microbiol.">
        <title>Complete genome sequence of Corynebacterium casei LMG S-19264T (=DSM 44701T), isolated from a smear-ripened cheese.</title>
        <authorList>
            <consortium name="US DOE Joint Genome Institute (JGI-PGF)"/>
            <person name="Walter F."/>
            <person name="Albersmeier A."/>
            <person name="Kalinowski J."/>
            <person name="Ruckert C."/>
        </authorList>
    </citation>
    <scope>NUCLEOTIDE SEQUENCE</scope>
    <source>
        <strain evidence="11">KCTC 42731</strain>
    </source>
</reference>
<reference evidence="11" key="2">
    <citation type="submission" date="2020-09" db="EMBL/GenBank/DDBJ databases">
        <authorList>
            <person name="Sun Q."/>
            <person name="Kim S."/>
        </authorList>
    </citation>
    <scope>NUCLEOTIDE SEQUENCE</scope>
    <source>
        <strain evidence="11">KCTC 42731</strain>
    </source>
</reference>
<evidence type="ECO:0000256" key="7">
    <source>
        <dbReference type="SAM" id="Coils"/>
    </source>
</evidence>
<evidence type="ECO:0000313" key="11">
    <source>
        <dbReference type="EMBL" id="GHG00321.1"/>
    </source>
</evidence>
<dbReference type="GO" id="GO:0022857">
    <property type="term" value="F:transmembrane transporter activity"/>
    <property type="evidence" value="ECO:0007669"/>
    <property type="project" value="TreeGrafter"/>
</dbReference>
<dbReference type="InterPro" id="IPR050250">
    <property type="entry name" value="Macrolide_Exporter_MacB"/>
</dbReference>
<keyword evidence="2" id="KW-1003">Cell membrane</keyword>
<dbReference type="Proteomes" id="UP000623842">
    <property type="component" value="Unassembled WGS sequence"/>
</dbReference>
<feature type="coiled-coil region" evidence="7">
    <location>
        <begin position="235"/>
        <end position="262"/>
    </location>
</feature>
<feature type="transmembrane region" description="Helical" evidence="8">
    <location>
        <begin position="345"/>
        <end position="365"/>
    </location>
</feature>